<comment type="caution">
    <text evidence="2">The sequence shown here is derived from an EMBL/GenBank/DDBJ whole genome shotgun (WGS) entry which is preliminary data.</text>
</comment>
<feature type="transmembrane region" description="Helical" evidence="1">
    <location>
        <begin position="5"/>
        <end position="21"/>
    </location>
</feature>
<evidence type="ECO:0000313" key="2">
    <source>
        <dbReference type="EMBL" id="GAG27538.1"/>
    </source>
</evidence>
<feature type="transmembrane region" description="Helical" evidence="1">
    <location>
        <begin position="60"/>
        <end position="89"/>
    </location>
</feature>
<evidence type="ECO:0000256" key="1">
    <source>
        <dbReference type="SAM" id="Phobius"/>
    </source>
</evidence>
<keyword evidence="1" id="KW-0472">Membrane</keyword>
<reference evidence="2" key="1">
    <citation type="journal article" date="2014" name="Front. Microbiol.">
        <title>High frequency of phylogenetically diverse reductive dehalogenase-homologous genes in deep subseafloor sedimentary metagenomes.</title>
        <authorList>
            <person name="Kawai M."/>
            <person name="Futagami T."/>
            <person name="Toyoda A."/>
            <person name="Takaki Y."/>
            <person name="Nishi S."/>
            <person name="Hori S."/>
            <person name="Arai W."/>
            <person name="Tsubouchi T."/>
            <person name="Morono Y."/>
            <person name="Uchiyama I."/>
            <person name="Ito T."/>
            <person name="Fujiyama A."/>
            <person name="Inagaki F."/>
            <person name="Takami H."/>
        </authorList>
    </citation>
    <scope>NUCLEOTIDE SEQUENCE</scope>
    <source>
        <strain evidence="2">Expedition CK06-06</strain>
    </source>
</reference>
<dbReference type="AlphaFoldDB" id="X0WSQ4"/>
<keyword evidence="1" id="KW-1133">Transmembrane helix</keyword>
<gene>
    <name evidence="2" type="ORF">S01H1_50225</name>
</gene>
<keyword evidence="1" id="KW-0812">Transmembrane</keyword>
<protein>
    <submittedName>
        <fullName evidence="2">Uncharacterized protein</fullName>
    </submittedName>
</protein>
<proteinExistence type="predicted"/>
<dbReference type="EMBL" id="BARS01032355">
    <property type="protein sequence ID" value="GAG27538.1"/>
    <property type="molecule type" value="Genomic_DNA"/>
</dbReference>
<name>X0WSQ4_9ZZZZ</name>
<sequence length="103" mass="11879">MNYHLLIIGSVLAIVYAYLFLPKSEGGKAGSKKLTFYPLMYEGKIVIPISNDEILHIHHWIIYLVLIIFIPNYIFFGFAATMVVQGLAYRDCFDFLEKRPNGY</sequence>
<accession>X0WSQ4</accession>
<organism evidence="2">
    <name type="scientific">marine sediment metagenome</name>
    <dbReference type="NCBI Taxonomy" id="412755"/>
    <lineage>
        <taxon>unclassified sequences</taxon>
        <taxon>metagenomes</taxon>
        <taxon>ecological metagenomes</taxon>
    </lineage>
</organism>